<proteinExistence type="predicted"/>
<feature type="transmembrane region" description="Helical" evidence="6">
    <location>
        <begin position="437"/>
        <end position="454"/>
    </location>
</feature>
<feature type="domain" description="Major facilitator superfamily (MFS) profile" evidence="7">
    <location>
        <begin position="20"/>
        <end position="564"/>
    </location>
</feature>
<dbReference type="GO" id="GO:0022857">
    <property type="term" value="F:transmembrane transporter activity"/>
    <property type="evidence" value="ECO:0007669"/>
    <property type="project" value="InterPro"/>
</dbReference>
<dbReference type="PANTHER" id="PTHR23504:SF15">
    <property type="entry name" value="MAJOR FACILITATOR SUPERFAMILY (MFS) PROFILE DOMAIN-CONTAINING PROTEIN"/>
    <property type="match status" value="1"/>
</dbReference>
<feature type="transmembrane region" description="Helical" evidence="6">
    <location>
        <begin position="58"/>
        <end position="78"/>
    </location>
</feature>
<keyword evidence="9" id="KW-1185">Reference proteome</keyword>
<keyword evidence="5 6" id="KW-0472">Membrane</keyword>
<feature type="transmembrane region" description="Helical" evidence="6">
    <location>
        <begin position="21"/>
        <end position="46"/>
    </location>
</feature>
<feature type="transmembrane region" description="Helical" evidence="6">
    <location>
        <begin position="90"/>
        <end position="109"/>
    </location>
</feature>
<evidence type="ECO:0000256" key="2">
    <source>
        <dbReference type="ARBA" id="ARBA00022448"/>
    </source>
</evidence>
<feature type="transmembrane region" description="Helical" evidence="6">
    <location>
        <begin position="470"/>
        <end position="494"/>
    </location>
</feature>
<dbReference type="GeneID" id="30984709"/>
<reference evidence="9" key="1">
    <citation type="submission" date="2016-05" db="EMBL/GenBank/DDBJ databases">
        <title>Comparative genomics of biotechnologically important yeasts.</title>
        <authorList>
            <consortium name="DOE Joint Genome Institute"/>
            <person name="Riley R."/>
            <person name="Haridas S."/>
            <person name="Wolfe K.H."/>
            <person name="Lopes M.R."/>
            <person name="Hittinger C.T."/>
            <person name="Goker M."/>
            <person name="Salamov A."/>
            <person name="Wisecaver J."/>
            <person name="Long T.M."/>
            <person name="Aerts A.L."/>
            <person name="Barry K."/>
            <person name="Choi C."/>
            <person name="Clum A."/>
            <person name="Coughlan A.Y."/>
            <person name="Deshpande S."/>
            <person name="Douglass A.P."/>
            <person name="Hanson S.J."/>
            <person name="Klenk H.-P."/>
            <person name="Labutti K."/>
            <person name="Lapidus A."/>
            <person name="Lindquist E."/>
            <person name="Lipzen A."/>
            <person name="Meier-Kolthoff J.P."/>
            <person name="Ohm R.A."/>
            <person name="Otillar R.P."/>
            <person name="Pangilinan J."/>
            <person name="Peng Y."/>
            <person name="Rokas A."/>
            <person name="Rosa C.A."/>
            <person name="Scheuner C."/>
            <person name="Sibirny A.A."/>
            <person name="Slot J.C."/>
            <person name="Stielow J.B."/>
            <person name="Sun H."/>
            <person name="Kurtzman C.P."/>
            <person name="Blackwell M."/>
            <person name="Grigoriev I.V."/>
            <person name="Jeffries T.W."/>
        </authorList>
    </citation>
    <scope>NUCLEOTIDE SEQUENCE [LARGE SCALE GENOMIC DNA]</scope>
    <source>
        <strain evidence="9">NRRL Y-17324</strain>
    </source>
</reference>
<feature type="transmembrane region" description="Helical" evidence="6">
    <location>
        <begin position="540"/>
        <end position="559"/>
    </location>
</feature>
<dbReference type="CDD" id="cd17330">
    <property type="entry name" value="MFS_SLC46_TetA_like"/>
    <property type="match status" value="1"/>
</dbReference>
<dbReference type="Gene3D" id="1.20.1250.20">
    <property type="entry name" value="MFS general substrate transporter like domains"/>
    <property type="match status" value="2"/>
</dbReference>
<evidence type="ECO:0000313" key="8">
    <source>
        <dbReference type="EMBL" id="ODV77374.1"/>
    </source>
</evidence>
<dbReference type="EMBL" id="KV453915">
    <property type="protein sequence ID" value="ODV77374.1"/>
    <property type="molecule type" value="Genomic_DNA"/>
</dbReference>
<evidence type="ECO:0000256" key="3">
    <source>
        <dbReference type="ARBA" id="ARBA00022692"/>
    </source>
</evidence>
<keyword evidence="3 6" id="KW-0812">Transmembrane</keyword>
<dbReference type="RefSeq" id="XP_020062496.1">
    <property type="nucleotide sequence ID" value="XM_020210573.1"/>
</dbReference>
<feature type="transmembrane region" description="Helical" evidence="6">
    <location>
        <begin position="506"/>
        <end position="528"/>
    </location>
</feature>
<gene>
    <name evidence="8" type="ORF">CANTADRAFT_56305</name>
</gene>
<feature type="transmembrane region" description="Helical" evidence="6">
    <location>
        <begin position="403"/>
        <end position="425"/>
    </location>
</feature>
<feature type="transmembrane region" description="Helical" evidence="6">
    <location>
        <begin position="115"/>
        <end position="137"/>
    </location>
</feature>
<dbReference type="SUPFAM" id="SSF103473">
    <property type="entry name" value="MFS general substrate transporter"/>
    <property type="match status" value="1"/>
</dbReference>
<evidence type="ECO:0000256" key="1">
    <source>
        <dbReference type="ARBA" id="ARBA00004141"/>
    </source>
</evidence>
<dbReference type="AlphaFoldDB" id="A0A1E4SCX9"/>
<dbReference type="PROSITE" id="PS50850">
    <property type="entry name" value="MFS"/>
    <property type="match status" value="1"/>
</dbReference>
<sequence length="583" mass="65326">MSSTNTLSFKQQMRGFPVWQMTVICLVRFSEPITFSSFFPYIYFMVRDFGIAKDEADIARYSGFLAASFAICQFLVCVKWAGVSDRYGRKVVIICGMAGTTVSALLFGFSTSYWFAMGARCFMGLSNGNVAVIRTIIGEIATERRHQALAFSCLPLIWSVGTIVGPMIGGSKYLTRPREVALQPMITNLLDQVLVGNSFYEKFITKYPYALSNVVVAIFSFLSLICTILFMEESHMKLKNRRDYGIDLGDKIRAFFGFKVPVRPWNRSFRKVTEHTPLIQKTSSYQEETIEENDNDSIASFEYEQSNAAGGSIVRRYSNSDELSRVNRPALSRSNTGDTVKNSYAEIFTPAVIQAITANLLTALHNIVYSEFLPVLLARKLLVDDLDFPFKIKGGFGFELSDIGTLLSVTGLMGTLAIVFIFPYLDRNFKTIHTYRTASSFFPFIYIILPYLIFTLHEYNPIFPQGLTKIFLYILACINSTCSAITFPNITMLIHRAAPPDHRSFINGLALSGSSFARFVGPVLWGYIISESEKVGRAQLSWVFLAGIAVICLVQAFVMEEHDEDLKDQAQTAARSTTSDVTV</sequence>
<feature type="transmembrane region" description="Helical" evidence="6">
    <location>
        <begin position="209"/>
        <end position="231"/>
    </location>
</feature>
<dbReference type="Proteomes" id="UP000094285">
    <property type="component" value="Unassembled WGS sequence"/>
</dbReference>
<keyword evidence="2" id="KW-0813">Transport</keyword>
<dbReference type="OrthoDB" id="10262656at2759"/>
<dbReference type="Pfam" id="PF07690">
    <property type="entry name" value="MFS_1"/>
    <property type="match status" value="2"/>
</dbReference>
<comment type="subcellular location">
    <subcellularLocation>
        <location evidence="1">Membrane</location>
        <topology evidence="1">Multi-pass membrane protein</topology>
    </subcellularLocation>
</comment>
<organism evidence="8 9">
    <name type="scientific">Suhomyces tanzawaensis NRRL Y-17324</name>
    <dbReference type="NCBI Taxonomy" id="984487"/>
    <lineage>
        <taxon>Eukaryota</taxon>
        <taxon>Fungi</taxon>
        <taxon>Dikarya</taxon>
        <taxon>Ascomycota</taxon>
        <taxon>Saccharomycotina</taxon>
        <taxon>Pichiomycetes</taxon>
        <taxon>Debaryomycetaceae</taxon>
        <taxon>Suhomyces</taxon>
    </lineage>
</organism>
<protein>
    <submittedName>
        <fullName evidence="8">MFS general substrate transporter</fullName>
    </submittedName>
</protein>
<keyword evidence="4 6" id="KW-1133">Transmembrane helix</keyword>
<dbReference type="InterPro" id="IPR011701">
    <property type="entry name" value="MFS"/>
</dbReference>
<accession>A0A1E4SCX9</accession>
<feature type="transmembrane region" description="Helical" evidence="6">
    <location>
        <begin position="351"/>
        <end position="369"/>
    </location>
</feature>
<dbReference type="InterPro" id="IPR020846">
    <property type="entry name" value="MFS_dom"/>
</dbReference>
<evidence type="ECO:0000313" key="9">
    <source>
        <dbReference type="Proteomes" id="UP000094285"/>
    </source>
</evidence>
<dbReference type="GO" id="GO:0016020">
    <property type="term" value="C:membrane"/>
    <property type="evidence" value="ECO:0007669"/>
    <property type="project" value="UniProtKB-SubCell"/>
</dbReference>
<evidence type="ECO:0000259" key="7">
    <source>
        <dbReference type="PROSITE" id="PS50850"/>
    </source>
</evidence>
<dbReference type="PANTHER" id="PTHR23504">
    <property type="entry name" value="MAJOR FACILITATOR SUPERFAMILY DOMAIN-CONTAINING PROTEIN 10"/>
    <property type="match status" value="1"/>
</dbReference>
<name>A0A1E4SCX9_9ASCO</name>
<dbReference type="InterPro" id="IPR036259">
    <property type="entry name" value="MFS_trans_sf"/>
</dbReference>
<evidence type="ECO:0000256" key="5">
    <source>
        <dbReference type="ARBA" id="ARBA00023136"/>
    </source>
</evidence>
<evidence type="ECO:0000256" key="4">
    <source>
        <dbReference type="ARBA" id="ARBA00022989"/>
    </source>
</evidence>
<feature type="transmembrane region" description="Helical" evidence="6">
    <location>
        <begin position="149"/>
        <end position="168"/>
    </location>
</feature>
<evidence type="ECO:0000256" key="6">
    <source>
        <dbReference type="SAM" id="Phobius"/>
    </source>
</evidence>